<evidence type="ECO:0000313" key="2">
    <source>
        <dbReference type="Proteomes" id="UP000821865"/>
    </source>
</evidence>
<accession>A0ACB8CIN9</accession>
<name>A0ACB8CIN9_DERSI</name>
<reference evidence="1" key="1">
    <citation type="submission" date="2020-05" db="EMBL/GenBank/DDBJ databases">
        <title>Large-scale comparative analyses of tick genomes elucidate their genetic diversity and vector capacities.</title>
        <authorList>
            <person name="Jia N."/>
            <person name="Wang J."/>
            <person name="Shi W."/>
            <person name="Du L."/>
            <person name="Sun Y."/>
            <person name="Zhan W."/>
            <person name="Jiang J."/>
            <person name="Wang Q."/>
            <person name="Zhang B."/>
            <person name="Ji P."/>
            <person name="Sakyi L.B."/>
            <person name="Cui X."/>
            <person name="Yuan T."/>
            <person name="Jiang B."/>
            <person name="Yang W."/>
            <person name="Lam T.T.-Y."/>
            <person name="Chang Q."/>
            <person name="Ding S."/>
            <person name="Wang X."/>
            <person name="Zhu J."/>
            <person name="Ruan X."/>
            <person name="Zhao L."/>
            <person name="Wei J."/>
            <person name="Que T."/>
            <person name="Du C."/>
            <person name="Cheng J."/>
            <person name="Dai P."/>
            <person name="Han X."/>
            <person name="Huang E."/>
            <person name="Gao Y."/>
            <person name="Liu J."/>
            <person name="Shao H."/>
            <person name="Ye R."/>
            <person name="Li L."/>
            <person name="Wei W."/>
            <person name="Wang X."/>
            <person name="Wang C."/>
            <person name="Yang T."/>
            <person name="Huo Q."/>
            <person name="Li W."/>
            <person name="Guo W."/>
            <person name="Chen H."/>
            <person name="Zhou L."/>
            <person name="Ni X."/>
            <person name="Tian J."/>
            <person name="Zhou Y."/>
            <person name="Sheng Y."/>
            <person name="Liu T."/>
            <person name="Pan Y."/>
            <person name="Xia L."/>
            <person name="Li J."/>
            <person name="Zhao F."/>
            <person name="Cao W."/>
        </authorList>
    </citation>
    <scope>NUCLEOTIDE SEQUENCE</scope>
    <source>
        <strain evidence="1">Dsil-2018</strain>
    </source>
</reference>
<keyword evidence="2" id="KW-1185">Reference proteome</keyword>
<dbReference type="Proteomes" id="UP000821865">
    <property type="component" value="Chromosome 7"/>
</dbReference>
<protein>
    <submittedName>
        <fullName evidence="1">Uncharacterized protein</fullName>
    </submittedName>
</protein>
<dbReference type="EMBL" id="CM023476">
    <property type="protein sequence ID" value="KAH7942537.1"/>
    <property type="molecule type" value="Genomic_DNA"/>
</dbReference>
<comment type="caution">
    <text evidence="1">The sequence shown here is derived from an EMBL/GenBank/DDBJ whole genome shotgun (WGS) entry which is preliminary data.</text>
</comment>
<gene>
    <name evidence="1" type="ORF">HPB49_025021</name>
</gene>
<organism evidence="1 2">
    <name type="scientific">Dermacentor silvarum</name>
    <name type="common">Tick</name>
    <dbReference type="NCBI Taxonomy" id="543639"/>
    <lineage>
        <taxon>Eukaryota</taxon>
        <taxon>Metazoa</taxon>
        <taxon>Ecdysozoa</taxon>
        <taxon>Arthropoda</taxon>
        <taxon>Chelicerata</taxon>
        <taxon>Arachnida</taxon>
        <taxon>Acari</taxon>
        <taxon>Parasitiformes</taxon>
        <taxon>Ixodida</taxon>
        <taxon>Ixodoidea</taxon>
        <taxon>Ixodidae</taxon>
        <taxon>Rhipicephalinae</taxon>
        <taxon>Dermacentor</taxon>
    </lineage>
</organism>
<sequence>MPLPSRRYDQDRIKEIGPDRAAAEWLIRSGASVRWSGAIKFHTDYNTLPTTSSSAYKIEEIDATDSSIMEIGFPYLKELTHLKSINLTRCNFLGDKALQMLQLRKDSLEKVHVISCGNVTDAGVKSLSELAKLHYLELFDLPGVRDREGVLQHFSQLLPTCKVDYPEVNETTKPKK</sequence>
<evidence type="ECO:0000313" key="1">
    <source>
        <dbReference type="EMBL" id="KAH7942537.1"/>
    </source>
</evidence>
<proteinExistence type="predicted"/>